<evidence type="ECO:0000313" key="5">
    <source>
        <dbReference type="EMBL" id="MEJ8568133.1"/>
    </source>
</evidence>
<dbReference type="GO" id="GO:0008747">
    <property type="term" value="F:N-acetylneuraminate lyase activity"/>
    <property type="evidence" value="ECO:0007669"/>
    <property type="project" value="UniProtKB-EC"/>
</dbReference>
<dbReference type="SMART" id="SM01130">
    <property type="entry name" value="DHDPS"/>
    <property type="match status" value="1"/>
</dbReference>
<protein>
    <submittedName>
        <fullName evidence="5">Dihydrodipicolinate synthase family protein</fullName>
        <ecNumber evidence="5">4.1.3.3</ecNumber>
        <ecNumber evidence="5">4.2.1.41</ecNumber>
        <ecNumber evidence="5">4.3.3.7</ecNumber>
    </submittedName>
</protein>
<dbReference type="GO" id="GO:0008840">
    <property type="term" value="F:4-hydroxy-tetrahydrodipicolinate synthase activity"/>
    <property type="evidence" value="ECO:0007669"/>
    <property type="project" value="UniProtKB-EC"/>
</dbReference>
<dbReference type="EC" id="4.1.3.3" evidence="5"/>
<dbReference type="EC" id="4.2.1.41" evidence="5"/>
<reference evidence="5 6" key="1">
    <citation type="submission" date="2024-02" db="EMBL/GenBank/DDBJ databases">
        <title>A novel Wenzhouxiangellaceae bacterium, isolated from coastal sediments.</title>
        <authorList>
            <person name="Du Z.-J."/>
            <person name="Ye Y.-Q."/>
            <person name="Zhang X.-Y."/>
        </authorList>
    </citation>
    <scope>NUCLEOTIDE SEQUENCE [LARGE SCALE GENOMIC DNA]</scope>
    <source>
        <strain evidence="5 6">CH-27</strain>
    </source>
</reference>
<dbReference type="RefSeq" id="WP_354695453.1">
    <property type="nucleotide sequence ID" value="NZ_JAZHOG010000006.1"/>
</dbReference>
<dbReference type="InterPro" id="IPR002220">
    <property type="entry name" value="DapA-like"/>
</dbReference>
<evidence type="ECO:0000256" key="1">
    <source>
        <dbReference type="ARBA" id="ARBA00023239"/>
    </source>
</evidence>
<organism evidence="5 6">
    <name type="scientific">Elongatibacter sediminis</name>
    <dbReference type="NCBI Taxonomy" id="3119006"/>
    <lineage>
        <taxon>Bacteria</taxon>
        <taxon>Pseudomonadati</taxon>
        <taxon>Pseudomonadota</taxon>
        <taxon>Gammaproteobacteria</taxon>
        <taxon>Chromatiales</taxon>
        <taxon>Wenzhouxiangellaceae</taxon>
        <taxon>Elongatibacter</taxon>
    </lineage>
</organism>
<dbReference type="PANTHER" id="PTHR12128:SF72">
    <property type="entry name" value="DIHYDRODIPICOLINATE SYNTHASE"/>
    <property type="match status" value="1"/>
</dbReference>
<proteinExistence type="inferred from homology"/>
<dbReference type="PANTHER" id="PTHR12128">
    <property type="entry name" value="DIHYDRODIPICOLINATE SYNTHASE"/>
    <property type="match status" value="1"/>
</dbReference>
<dbReference type="GO" id="GO:0047448">
    <property type="term" value="F:5-dehydro-4-deoxyglucarate dehydratase activity"/>
    <property type="evidence" value="ECO:0007669"/>
    <property type="project" value="UniProtKB-EC"/>
</dbReference>
<accession>A0AAW9RD50</accession>
<gene>
    <name evidence="5" type="ORF">V3330_10890</name>
</gene>
<name>A0AAW9RD50_9GAMM</name>
<evidence type="ECO:0000313" key="6">
    <source>
        <dbReference type="Proteomes" id="UP001359886"/>
    </source>
</evidence>
<evidence type="ECO:0000256" key="3">
    <source>
        <dbReference type="PIRSR" id="PIRSR001365-1"/>
    </source>
</evidence>
<sequence length="300" mass="33165">MTEISWRGVFPALTTKFTADDRLDWEAMERHLAFQIDAGVHGLIILGSLGENATLSPQEKLEIVRFFAGADRSGRPLIACIAESSTRRACDFAAAAADAGADGFMLLPPMRYVGDGRETRTFLNTVSNATDRPLMLYNNPIAYGTDLTPEDFARLAENPRFEAIKESSADTRRIPEIRRLTGDRYALFCGVDDLALESFALGADGWVAGLVVAFPAETVRLWELTRAGRWDEARTLYEWFLPLLHLDIGPHFVQQIKLVEALMGVGSARVRGPRLPLNDEAASRIESVLEAALAERPELD</sequence>
<dbReference type="InterPro" id="IPR013785">
    <property type="entry name" value="Aldolase_TIM"/>
</dbReference>
<dbReference type="Pfam" id="PF00701">
    <property type="entry name" value="DHDPS"/>
    <property type="match status" value="1"/>
</dbReference>
<keyword evidence="6" id="KW-1185">Reference proteome</keyword>
<dbReference type="PRINTS" id="PR00146">
    <property type="entry name" value="DHPICSNTHASE"/>
</dbReference>
<evidence type="ECO:0000256" key="4">
    <source>
        <dbReference type="PIRSR" id="PIRSR001365-2"/>
    </source>
</evidence>
<dbReference type="SUPFAM" id="SSF51569">
    <property type="entry name" value="Aldolase"/>
    <property type="match status" value="1"/>
</dbReference>
<comment type="caution">
    <text evidence="5">The sequence shown here is derived from an EMBL/GenBank/DDBJ whole genome shotgun (WGS) entry which is preliminary data.</text>
</comment>
<feature type="binding site" evidence="4">
    <location>
        <position position="207"/>
    </location>
    <ligand>
        <name>pyruvate</name>
        <dbReference type="ChEBI" id="CHEBI:15361"/>
    </ligand>
</feature>
<feature type="active site" description="Proton donor/acceptor" evidence="3">
    <location>
        <position position="137"/>
    </location>
</feature>
<feature type="active site" description="Schiff-base intermediate with substrate" evidence="3">
    <location>
        <position position="165"/>
    </location>
</feature>
<dbReference type="Gene3D" id="3.20.20.70">
    <property type="entry name" value="Aldolase class I"/>
    <property type="match status" value="1"/>
</dbReference>
<dbReference type="CDD" id="cd00408">
    <property type="entry name" value="DHDPS-like"/>
    <property type="match status" value="1"/>
</dbReference>
<dbReference type="AlphaFoldDB" id="A0AAW9RD50"/>
<dbReference type="Proteomes" id="UP001359886">
    <property type="component" value="Unassembled WGS sequence"/>
</dbReference>
<keyword evidence="1 2" id="KW-0456">Lyase</keyword>
<comment type="similarity">
    <text evidence="2">Belongs to the DapA family.</text>
</comment>
<dbReference type="EMBL" id="JAZHOG010000006">
    <property type="protein sequence ID" value="MEJ8568133.1"/>
    <property type="molecule type" value="Genomic_DNA"/>
</dbReference>
<dbReference type="PIRSF" id="PIRSF001365">
    <property type="entry name" value="DHDPS"/>
    <property type="match status" value="1"/>
</dbReference>
<dbReference type="EC" id="4.3.3.7" evidence="5"/>
<evidence type="ECO:0000256" key="2">
    <source>
        <dbReference type="PIRNR" id="PIRNR001365"/>
    </source>
</evidence>